<dbReference type="GO" id="GO:0005634">
    <property type="term" value="C:nucleus"/>
    <property type="evidence" value="ECO:0007669"/>
    <property type="project" value="UniProtKB-SubCell"/>
</dbReference>
<sequence length="296" mass="33916">METTLRCIVSMHPAAWAKQLLWVEYAHNTLVSSATKLSPFQCAYEFQPTLFPALEREVTCPSVQAFIRRCRRTWNQARRTLVCSANRYASSANRRRSKAPVYQVGQKVWLSSRDIPLRVVSKKLAPRFIGPFEIVRIINPAAVRLRLPRTLRIHPTFHVSRIKPVRESALVPAVPPPPPPRMIDGGPTYTFRRLLRSRRRGRGVQYLVDWKGYGPEERAWVPARHVLDPRLIREFHRRNPEQPSKTITSTGRDTGRVSPLTVSSSEEDSEGPASDEDADSHRGQEREAEITFSDEY</sequence>
<dbReference type="Proteomes" id="UP001331515">
    <property type="component" value="Unassembled WGS sequence"/>
</dbReference>
<evidence type="ECO:0000313" key="4">
    <source>
        <dbReference type="EMBL" id="KAK5933648.1"/>
    </source>
</evidence>
<keyword evidence="5" id="KW-1185">Reference proteome</keyword>
<feature type="domain" description="Chromo" evidence="3">
    <location>
        <begin position="189"/>
        <end position="247"/>
    </location>
</feature>
<feature type="compositionally biased region" description="Acidic residues" evidence="2">
    <location>
        <begin position="265"/>
        <end position="278"/>
    </location>
</feature>
<dbReference type="InterPro" id="IPR000953">
    <property type="entry name" value="Chromo/chromo_shadow_dom"/>
</dbReference>
<gene>
    <name evidence="4" type="ORF">CgunFtcFv8_014111</name>
</gene>
<feature type="compositionally biased region" description="Polar residues" evidence="2">
    <location>
        <begin position="241"/>
        <end position="252"/>
    </location>
</feature>
<dbReference type="PROSITE" id="PS50013">
    <property type="entry name" value="CHROMO_2"/>
    <property type="match status" value="1"/>
</dbReference>
<dbReference type="InterPro" id="IPR056924">
    <property type="entry name" value="SH3_Tf2-1"/>
</dbReference>
<organism evidence="4 5">
    <name type="scientific">Champsocephalus gunnari</name>
    <name type="common">Mackerel icefish</name>
    <dbReference type="NCBI Taxonomy" id="52237"/>
    <lineage>
        <taxon>Eukaryota</taxon>
        <taxon>Metazoa</taxon>
        <taxon>Chordata</taxon>
        <taxon>Craniata</taxon>
        <taxon>Vertebrata</taxon>
        <taxon>Euteleostomi</taxon>
        <taxon>Actinopterygii</taxon>
        <taxon>Neopterygii</taxon>
        <taxon>Teleostei</taxon>
        <taxon>Neoteleostei</taxon>
        <taxon>Acanthomorphata</taxon>
        <taxon>Eupercaria</taxon>
        <taxon>Perciformes</taxon>
        <taxon>Notothenioidei</taxon>
        <taxon>Channichthyidae</taxon>
        <taxon>Champsocephalus</taxon>
    </lineage>
</organism>
<dbReference type="PANTHER" id="PTHR45835:SF99">
    <property type="entry name" value="CHROMO DOMAIN-CONTAINING PROTEIN-RELATED"/>
    <property type="match status" value="1"/>
</dbReference>
<comment type="subcellular location">
    <subcellularLocation>
        <location evidence="1">Nucleus</location>
    </subcellularLocation>
</comment>
<dbReference type="Gene3D" id="2.40.50.40">
    <property type="match status" value="1"/>
</dbReference>
<dbReference type="EMBL" id="JAURVH010001514">
    <property type="protein sequence ID" value="KAK5933648.1"/>
    <property type="molecule type" value="Genomic_DNA"/>
</dbReference>
<comment type="caution">
    <text evidence="4">The sequence shown here is derived from an EMBL/GenBank/DDBJ whole genome shotgun (WGS) entry which is preliminary data.</text>
</comment>
<dbReference type="Gene3D" id="3.30.420.10">
    <property type="entry name" value="Ribonuclease H-like superfamily/Ribonuclease H"/>
    <property type="match status" value="1"/>
</dbReference>
<dbReference type="GO" id="GO:0003676">
    <property type="term" value="F:nucleic acid binding"/>
    <property type="evidence" value="ECO:0007669"/>
    <property type="project" value="InterPro"/>
</dbReference>
<evidence type="ECO:0000256" key="2">
    <source>
        <dbReference type="SAM" id="MobiDB-lite"/>
    </source>
</evidence>
<dbReference type="InterPro" id="IPR016197">
    <property type="entry name" value="Chromo-like_dom_sf"/>
</dbReference>
<name>A0AAN8E6X3_CHAGU</name>
<dbReference type="SUPFAM" id="SSF54160">
    <property type="entry name" value="Chromo domain-like"/>
    <property type="match status" value="1"/>
</dbReference>
<dbReference type="Pfam" id="PF24626">
    <property type="entry name" value="SH3_Tf2-1"/>
    <property type="match status" value="1"/>
</dbReference>
<accession>A0AAN8E6X3</accession>
<dbReference type="AlphaFoldDB" id="A0AAN8E6X3"/>
<evidence type="ECO:0000313" key="5">
    <source>
        <dbReference type="Proteomes" id="UP001331515"/>
    </source>
</evidence>
<reference evidence="4 5" key="1">
    <citation type="journal article" date="2023" name="Mol. Biol. Evol.">
        <title>Genomics of Secondarily Temperate Adaptation in the Only Non-Antarctic Icefish.</title>
        <authorList>
            <person name="Rivera-Colon A.G."/>
            <person name="Rayamajhi N."/>
            <person name="Minhas B.F."/>
            <person name="Madrigal G."/>
            <person name="Bilyk K.T."/>
            <person name="Yoon V."/>
            <person name="Hune M."/>
            <person name="Gregory S."/>
            <person name="Cheng C.H.C."/>
            <person name="Catchen J.M."/>
        </authorList>
    </citation>
    <scope>NUCLEOTIDE SEQUENCE [LARGE SCALE GENOMIC DNA]</scope>
    <source>
        <tissue evidence="4">White muscle</tissue>
    </source>
</reference>
<feature type="compositionally biased region" description="Basic and acidic residues" evidence="2">
    <location>
        <begin position="279"/>
        <end position="289"/>
    </location>
</feature>
<dbReference type="SMART" id="SM00298">
    <property type="entry name" value="CHROMO"/>
    <property type="match status" value="1"/>
</dbReference>
<proteinExistence type="predicted"/>
<protein>
    <recommendedName>
        <fullName evidence="3">Chromo domain-containing protein</fullName>
    </recommendedName>
</protein>
<evidence type="ECO:0000256" key="1">
    <source>
        <dbReference type="ARBA" id="ARBA00004123"/>
    </source>
</evidence>
<dbReference type="InterPro" id="IPR023780">
    <property type="entry name" value="Chromo_domain"/>
</dbReference>
<evidence type="ECO:0000259" key="3">
    <source>
        <dbReference type="PROSITE" id="PS50013"/>
    </source>
</evidence>
<dbReference type="Pfam" id="PF00385">
    <property type="entry name" value="Chromo"/>
    <property type="match status" value="1"/>
</dbReference>
<feature type="region of interest" description="Disordered" evidence="2">
    <location>
        <begin position="234"/>
        <end position="296"/>
    </location>
</feature>
<dbReference type="InterPro" id="IPR036397">
    <property type="entry name" value="RNaseH_sf"/>
</dbReference>
<dbReference type="PANTHER" id="PTHR45835">
    <property type="entry name" value="YALI0A06105P"/>
    <property type="match status" value="1"/>
</dbReference>